<accession>A0AAJ0GX63</accession>
<gene>
    <name evidence="3" type="ORF">B0T15DRAFT_522503</name>
</gene>
<feature type="domain" description="Enoyl reductase (ER)" evidence="2">
    <location>
        <begin position="80"/>
        <end position="411"/>
    </location>
</feature>
<dbReference type="Gene3D" id="3.40.50.720">
    <property type="entry name" value="NAD(P)-binding Rossmann-like Domain"/>
    <property type="match status" value="1"/>
</dbReference>
<reference evidence="3" key="2">
    <citation type="submission" date="2023-06" db="EMBL/GenBank/DDBJ databases">
        <authorList>
            <consortium name="Lawrence Berkeley National Laboratory"/>
            <person name="Mondo S.J."/>
            <person name="Hensen N."/>
            <person name="Bonometti L."/>
            <person name="Westerberg I."/>
            <person name="Brannstrom I.O."/>
            <person name="Guillou S."/>
            <person name="Cros-Aarteil S."/>
            <person name="Calhoun S."/>
            <person name="Haridas S."/>
            <person name="Kuo A."/>
            <person name="Pangilinan J."/>
            <person name="Riley R."/>
            <person name="Labutti K."/>
            <person name="Andreopoulos B."/>
            <person name="Lipzen A."/>
            <person name="Chen C."/>
            <person name="Yanf M."/>
            <person name="Daum C."/>
            <person name="Ng V."/>
            <person name="Clum A."/>
            <person name="Steindorff A."/>
            <person name="Ohm R."/>
            <person name="Martin F."/>
            <person name="Silar P."/>
            <person name="Natvig D."/>
            <person name="Lalanne C."/>
            <person name="Gautier V."/>
            <person name="Ament-Velasquez S.L."/>
            <person name="Kruys A."/>
            <person name="Hutchinson M.I."/>
            <person name="Powell A.J."/>
            <person name="Barry K."/>
            <person name="Miller A.N."/>
            <person name="Grigoriev I.V."/>
            <person name="Debuchy R."/>
            <person name="Gladieux P."/>
            <person name="Thoren M.H."/>
            <person name="Johannesson H."/>
        </authorList>
    </citation>
    <scope>NUCLEOTIDE SEQUENCE</scope>
    <source>
        <strain evidence="3">CBS 333.67</strain>
    </source>
</reference>
<dbReference type="InterPro" id="IPR036291">
    <property type="entry name" value="NAD(P)-bd_dom_sf"/>
</dbReference>
<sequence length="415" mass="45118">MVYDISGLTELSSALSLCCLDSAQLLRVSDYKYNNVPSVGPSSSDHLFRPTSRKHKPSRTSTLFNMSIPETYKAFRRTTGDFPRTIVPTTEQMPRELGPHDVLLKIHAVSLNYRDPWMLHGGYPSHMIDRGISCSDAAAEVAAIGSAVQDLAVGDRVSVIIDLSNLTGYEDEPPHVLGGDVEGVLREYAVFEDKYLVHLPKHLSWEEASTITVAGVTAWTALDGLQSANSRRSVLLQGTGGVSLFALLLCLAAGIRPIITSSSDKKLERIRQLGSHIGTINYKTVADQAAEVQRLTDGKGVDIVINNTGVGSIPEDISFLRQRGGIVSLVGFLAGNKADWEPSAVLGLMYKFAKLKGILGGSKQDFIDLNRFLEEKKVSLAPLVDRVFAFDEAPAAFDYLYSGSHVGKVVIKVQD</sequence>
<dbReference type="GO" id="GO:0016491">
    <property type="term" value="F:oxidoreductase activity"/>
    <property type="evidence" value="ECO:0007669"/>
    <property type="project" value="InterPro"/>
</dbReference>
<dbReference type="Pfam" id="PF00107">
    <property type="entry name" value="ADH_zinc_N"/>
    <property type="match status" value="1"/>
</dbReference>
<dbReference type="SMART" id="SM00829">
    <property type="entry name" value="PKS_ER"/>
    <property type="match status" value="1"/>
</dbReference>
<evidence type="ECO:0000313" key="3">
    <source>
        <dbReference type="EMBL" id="KAK3307764.1"/>
    </source>
</evidence>
<protein>
    <recommendedName>
        <fullName evidence="2">Enoyl reductase (ER) domain-containing protein</fullName>
    </recommendedName>
</protein>
<dbReference type="InterPro" id="IPR020843">
    <property type="entry name" value="ER"/>
</dbReference>
<dbReference type="SUPFAM" id="SSF51735">
    <property type="entry name" value="NAD(P)-binding Rossmann-fold domains"/>
    <property type="match status" value="1"/>
</dbReference>
<evidence type="ECO:0000313" key="4">
    <source>
        <dbReference type="Proteomes" id="UP001273166"/>
    </source>
</evidence>
<feature type="region of interest" description="Disordered" evidence="1">
    <location>
        <begin position="40"/>
        <end position="59"/>
    </location>
</feature>
<dbReference type="AlphaFoldDB" id="A0AAJ0GX63"/>
<proteinExistence type="predicted"/>
<evidence type="ECO:0000256" key="1">
    <source>
        <dbReference type="SAM" id="MobiDB-lite"/>
    </source>
</evidence>
<dbReference type="Proteomes" id="UP001273166">
    <property type="component" value="Unassembled WGS sequence"/>
</dbReference>
<dbReference type="Pfam" id="PF08240">
    <property type="entry name" value="ADH_N"/>
    <property type="match status" value="1"/>
</dbReference>
<dbReference type="GeneID" id="87887464"/>
<dbReference type="Gene3D" id="3.90.180.10">
    <property type="entry name" value="Medium-chain alcohol dehydrogenases, catalytic domain"/>
    <property type="match status" value="1"/>
</dbReference>
<dbReference type="InterPro" id="IPR013154">
    <property type="entry name" value="ADH-like_N"/>
</dbReference>
<name>A0AAJ0GX63_9PEZI</name>
<dbReference type="InterPro" id="IPR052711">
    <property type="entry name" value="Zinc_ADH-like"/>
</dbReference>
<dbReference type="SUPFAM" id="SSF50129">
    <property type="entry name" value="GroES-like"/>
    <property type="match status" value="1"/>
</dbReference>
<dbReference type="EMBL" id="JAUDZG010000002">
    <property type="protein sequence ID" value="KAK3307764.1"/>
    <property type="molecule type" value="Genomic_DNA"/>
</dbReference>
<keyword evidence="4" id="KW-1185">Reference proteome</keyword>
<dbReference type="InterPro" id="IPR011032">
    <property type="entry name" value="GroES-like_sf"/>
</dbReference>
<organism evidence="3 4">
    <name type="scientific">Chaetomium strumarium</name>
    <dbReference type="NCBI Taxonomy" id="1170767"/>
    <lineage>
        <taxon>Eukaryota</taxon>
        <taxon>Fungi</taxon>
        <taxon>Dikarya</taxon>
        <taxon>Ascomycota</taxon>
        <taxon>Pezizomycotina</taxon>
        <taxon>Sordariomycetes</taxon>
        <taxon>Sordariomycetidae</taxon>
        <taxon>Sordariales</taxon>
        <taxon>Chaetomiaceae</taxon>
        <taxon>Chaetomium</taxon>
    </lineage>
</organism>
<dbReference type="RefSeq" id="XP_062723544.1">
    <property type="nucleotide sequence ID" value="XM_062868635.1"/>
</dbReference>
<dbReference type="CDD" id="cd08276">
    <property type="entry name" value="MDR7"/>
    <property type="match status" value="1"/>
</dbReference>
<comment type="caution">
    <text evidence="3">The sequence shown here is derived from an EMBL/GenBank/DDBJ whole genome shotgun (WGS) entry which is preliminary data.</text>
</comment>
<dbReference type="InterPro" id="IPR013149">
    <property type="entry name" value="ADH-like_C"/>
</dbReference>
<evidence type="ECO:0000259" key="2">
    <source>
        <dbReference type="SMART" id="SM00829"/>
    </source>
</evidence>
<dbReference type="PANTHER" id="PTHR45033">
    <property type="match status" value="1"/>
</dbReference>
<reference evidence="3" key="1">
    <citation type="journal article" date="2023" name="Mol. Phylogenet. Evol.">
        <title>Genome-scale phylogeny and comparative genomics of the fungal order Sordariales.</title>
        <authorList>
            <person name="Hensen N."/>
            <person name="Bonometti L."/>
            <person name="Westerberg I."/>
            <person name="Brannstrom I.O."/>
            <person name="Guillou S."/>
            <person name="Cros-Aarteil S."/>
            <person name="Calhoun S."/>
            <person name="Haridas S."/>
            <person name="Kuo A."/>
            <person name="Mondo S."/>
            <person name="Pangilinan J."/>
            <person name="Riley R."/>
            <person name="LaButti K."/>
            <person name="Andreopoulos B."/>
            <person name="Lipzen A."/>
            <person name="Chen C."/>
            <person name="Yan M."/>
            <person name="Daum C."/>
            <person name="Ng V."/>
            <person name="Clum A."/>
            <person name="Steindorff A."/>
            <person name="Ohm R.A."/>
            <person name="Martin F."/>
            <person name="Silar P."/>
            <person name="Natvig D.O."/>
            <person name="Lalanne C."/>
            <person name="Gautier V."/>
            <person name="Ament-Velasquez S.L."/>
            <person name="Kruys A."/>
            <person name="Hutchinson M.I."/>
            <person name="Powell A.J."/>
            <person name="Barry K."/>
            <person name="Miller A.N."/>
            <person name="Grigoriev I.V."/>
            <person name="Debuchy R."/>
            <person name="Gladieux P."/>
            <person name="Hiltunen Thoren M."/>
            <person name="Johannesson H."/>
        </authorList>
    </citation>
    <scope>NUCLEOTIDE SEQUENCE</scope>
    <source>
        <strain evidence="3">CBS 333.67</strain>
    </source>
</reference>
<dbReference type="PANTHER" id="PTHR45033:SF1">
    <property type="entry name" value="OXIDOREDUCTASE (EUROFUNG)"/>
    <property type="match status" value="1"/>
</dbReference>